<dbReference type="GO" id="GO:0051731">
    <property type="term" value="F:polynucleotide 5'-hydroxyl-kinase activity"/>
    <property type="evidence" value="ECO:0007669"/>
    <property type="project" value="InterPro"/>
</dbReference>
<protein>
    <recommendedName>
        <fullName evidence="5">Clp1 P-loop domain-containing protein</fullName>
    </recommendedName>
</protein>
<gene>
    <name evidence="6" type="ORF">U14_05825</name>
</gene>
<dbReference type="GO" id="GO:0005524">
    <property type="term" value="F:ATP binding"/>
    <property type="evidence" value="ECO:0007669"/>
    <property type="project" value="UniProtKB-KW"/>
</dbReference>
<proteinExistence type="predicted"/>
<keyword evidence="2" id="KW-0547">Nucleotide-binding</keyword>
<accession>A0A081BT07</accession>
<sequence length="336" mass="37259">MQHLLDAVKRAKIILILGEKDTGKSTLTLTLANQLFRDGFRVGIVDADIGQSDIGPPTTVGFGEVTAELTKLADTTLRGMYFVGDTRPTGHLLQLVAGTSRMVAQALANGMEKVLIDTTGMVAGQFGRVLKTQKIAAVAPDLILCIQRGEECEHILRSYAAFRKPAILRLAPHDDCRVKTQPFRQNHRAAMFQQHFVAAQEIRCSLDHIGIFDTPLFSGQAYSSEELQELSRKLTHEQPIFWGERVERELLIVTANKLTYADFIALKAAIPGLEFARDMMVDDFKNLVLGVLNPRNECCALALLRSIDFQARCATLFTAANPEDIAGIQWSRHQLE</sequence>
<keyword evidence="7" id="KW-1185">Reference proteome</keyword>
<evidence type="ECO:0000313" key="6">
    <source>
        <dbReference type="EMBL" id="GAK54538.1"/>
    </source>
</evidence>
<keyword evidence="3" id="KW-0418">Kinase</keyword>
<dbReference type="HOGENOM" id="CLU_051301_0_1_0"/>
<dbReference type="Proteomes" id="UP000030700">
    <property type="component" value="Unassembled WGS sequence"/>
</dbReference>
<dbReference type="Gene3D" id="3.40.50.300">
    <property type="entry name" value="P-loop containing nucleotide triphosphate hydrolases"/>
    <property type="match status" value="1"/>
</dbReference>
<dbReference type="SUPFAM" id="SSF52540">
    <property type="entry name" value="P-loop containing nucleoside triphosphate hydrolases"/>
    <property type="match status" value="1"/>
</dbReference>
<evidence type="ECO:0000313" key="7">
    <source>
        <dbReference type="Proteomes" id="UP000030700"/>
    </source>
</evidence>
<evidence type="ECO:0000259" key="5">
    <source>
        <dbReference type="Pfam" id="PF16575"/>
    </source>
</evidence>
<evidence type="ECO:0000256" key="4">
    <source>
        <dbReference type="ARBA" id="ARBA00022840"/>
    </source>
</evidence>
<keyword evidence="1" id="KW-0808">Transferase</keyword>
<dbReference type="EMBL" id="DF820461">
    <property type="protein sequence ID" value="GAK54538.1"/>
    <property type="molecule type" value="Genomic_DNA"/>
</dbReference>
<dbReference type="InterPro" id="IPR032319">
    <property type="entry name" value="CLP1_P"/>
</dbReference>
<feature type="domain" description="Clp1 P-loop" evidence="5">
    <location>
        <begin position="18"/>
        <end position="196"/>
    </location>
</feature>
<dbReference type="AlphaFoldDB" id="A0A081BT07"/>
<dbReference type="InterPro" id="IPR045116">
    <property type="entry name" value="Clp1/Grc3"/>
</dbReference>
<evidence type="ECO:0000256" key="3">
    <source>
        <dbReference type="ARBA" id="ARBA00022777"/>
    </source>
</evidence>
<name>A0A081BT07_9BACT</name>
<dbReference type="PANTHER" id="PTHR12755">
    <property type="entry name" value="CLEAVAGE/POLYADENYLATION FACTOR IA SUBUNIT CLP1P"/>
    <property type="match status" value="1"/>
</dbReference>
<dbReference type="InterPro" id="IPR027417">
    <property type="entry name" value="P-loop_NTPase"/>
</dbReference>
<reference evidence="6" key="1">
    <citation type="journal article" date="2015" name="PeerJ">
        <title>First genomic representation of candidate bacterial phylum KSB3 points to enhanced environmental sensing as a trigger of wastewater bulking.</title>
        <authorList>
            <person name="Sekiguchi Y."/>
            <person name="Ohashi A."/>
            <person name="Parks D.H."/>
            <person name="Yamauchi T."/>
            <person name="Tyson G.W."/>
            <person name="Hugenholtz P."/>
        </authorList>
    </citation>
    <scope>NUCLEOTIDE SEQUENCE [LARGE SCALE GENOMIC DNA]</scope>
</reference>
<dbReference type="GO" id="GO:0006396">
    <property type="term" value="P:RNA processing"/>
    <property type="evidence" value="ECO:0007669"/>
    <property type="project" value="InterPro"/>
</dbReference>
<dbReference type="STRING" id="1499966.U14_05825"/>
<dbReference type="Pfam" id="PF16575">
    <property type="entry name" value="CLP1_P"/>
    <property type="match status" value="1"/>
</dbReference>
<evidence type="ECO:0000256" key="2">
    <source>
        <dbReference type="ARBA" id="ARBA00022741"/>
    </source>
</evidence>
<dbReference type="PANTHER" id="PTHR12755:SF3">
    <property type="entry name" value="POLYNUCLEOTIDE 5'-HYDROXYL-KINASE NOL9"/>
    <property type="match status" value="1"/>
</dbReference>
<keyword evidence="4" id="KW-0067">ATP-binding</keyword>
<evidence type="ECO:0000256" key="1">
    <source>
        <dbReference type="ARBA" id="ARBA00022679"/>
    </source>
</evidence>
<organism evidence="6">
    <name type="scientific">Candidatus Moduliflexus flocculans</name>
    <dbReference type="NCBI Taxonomy" id="1499966"/>
    <lineage>
        <taxon>Bacteria</taxon>
        <taxon>Candidatus Moduliflexota</taxon>
        <taxon>Candidatus Moduliflexia</taxon>
        <taxon>Candidatus Moduliflexales</taxon>
        <taxon>Candidatus Moduliflexaceae</taxon>
    </lineage>
</organism>